<evidence type="ECO:0000313" key="3">
    <source>
        <dbReference type="Proteomes" id="UP000265970"/>
    </source>
</evidence>
<evidence type="ECO:0008006" key="4">
    <source>
        <dbReference type="Google" id="ProtNLM"/>
    </source>
</evidence>
<sequence length="79" mass="8659">MTRKKNKIITVLISSLTSLALVSSTAAVASANPIYDYALHVLNSRNECEQTLKRIRPTLIWGDCVTAPIGVTYLIGVRK</sequence>
<keyword evidence="1" id="KW-0732">Signal</keyword>
<evidence type="ECO:0000256" key="1">
    <source>
        <dbReference type="SAM" id="SignalP"/>
    </source>
</evidence>
<dbReference type="Proteomes" id="UP000265970">
    <property type="component" value="Unassembled WGS sequence"/>
</dbReference>
<organism evidence="2 3">
    <name type="scientific">Bifidobacterium pseudolongum</name>
    <dbReference type="NCBI Taxonomy" id="1694"/>
    <lineage>
        <taxon>Bacteria</taxon>
        <taxon>Bacillati</taxon>
        <taxon>Actinomycetota</taxon>
        <taxon>Actinomycetes</taxon>
        <taxon>Bifidobacteriales</taxon>
        <taxon>Bifidobacteriaceae</taxon>
        <taxon>Bifidobacterium</taxon>
    </lineage>
</organism>
<dbReference type="AlphaFoldDB" id="A0A395XFJ1"/>
<proteinExistence type="predicted"/>
<protein>
    <recommendedName>
        <fullName evidence="4">Secreted protein</fullName>
    </recommendedName>
</protein>
<dbReference type="EMBL" id="QRZV01000004">
    <property type="protein sequence ID" value="RGW08617.1"/>
    <property type="molecule type" value="Genomic_DNA"/>
</dbReference>
<evidence type="ECO:0000313" key="2">
    <source>
        <dbReference type="EMBL" id="RGW08617.1"/>
    </source>
</evidence>
<name>A0A395XFJ1_9BIFI</name>
<gene>
    <name evidence="2" type="ORF">DWV92_07190</name>
</gene>
<accession>A0A395XFJ1</accession>
<feature type="signal peptide" evidence="1">
    <location>
        <begin position="1"/>
        <end position="29"/>
    </location>
</feature>
<comment type="caution">
    <text evidence="2">The sequence shown here is derived from an EMBL/GenBank/DDBJ whole genome shotgun (WGS) entry which is preliminary data.</text>
</comment>
<feature type="chain" id="PRO_5017260609" description="Secreted protein" evidence="1">
    <location>
        <begin position="30"/>
        <end position="79"/>
    </location>
</feature>
<reference evidence="2 3" key="1">
    <citation type="submission" date="2018-08" db="EMBL/GenBank/DDBJ databases">
        <title>A genome reference for cultivated species of the human gut microbiota.</title>
        <authorList>
            <person name="Zou Y."/>
            <person name="Xue W."/>
            <person name="Luo G."/>
        </authorList>
    </citation>
    <scope>NUCLEOTIDE SEQUENCE [LARGE SCALE GENOMIC DNA]</scope>
    <source>
        <strain evidence="2 3">AF13-3LB</strain>
    </source>
</reference>